<dbReference type="Gene3D" id="3.90.470.10">
    <property type="entry name" value="Ribosomal protein L22/L17"/>
    <property type="match status" value="1"/>
</dbReference>
<dbReference type="STRING" id="1797529.A2570_02840"/>
<comment type="subunit">
    <text evidence="7 9">Part of the 50S ribosomal subunit.</text>
</comment>
<sequence>MDSVFAKLRNLRVSPKKVRQVTRLLKGMSYFEAESQLLHLPQKSVPGVLKLLRSAGANAENNFNLSKQDIFVSKILVDAGPTLKRMMERARGRGMLINKRTSQITLFLSSKSGKKIDLASSAKHHSSVNQGKTKISTQGRSAKAHIRNKSVAGEKGRKSSGVKRKIFSRKAI</sequence>
<accession>A0A1G1XJJ1</accession>
<evidence type="ECO:0000256" key="3">
    <source>
        <dbReference type="ARBA" id="ARBA00022884"/>
    </source>
</evidence>
<comment type="caution">
    <text evidence="12">The sequence shown here is derived from an EMBL/GenBank/DDBJ whole genome shotgun (WGS) entry which is preliminary data.</text>
</comment>
<dbReference type="Proteomes" id="UP000178570">
    <property type="component" value="Unassembled WGS sequence"/>
</dbReference>
<keyword evidence="4 7" id="KW-0689">Ribosomal protein</keyword>
<dbReference type="AlphaFoldDB" id="A0A1G1XJJ1"/>
<name>A0A1G1XJJ1_9BACT</name>
<dbReference type="EMBL" id="MHHY01000009">
    <property type="protein sequence ID" value="OGY40199.1"/>
    <property type="molecule type" value="Genomic_DNA"/>
</dbReference>
<keyword evidence="5 7" id="KW-0687">Ribonucleoprotein</keyword>
<feature type="region of interest" description="Disordered" evidence="11">
    <location>
        <begin position="120"/>
        <end position="172"/>
    </location>
</feature>
<keyword evidence="2 7" id="KW-0699">rRNA-binding</keyword>
<evidence type="ECO:0000256" key="10">
    <source>
        <dbReference type="RuleBase" id="RU004008"/>
    </source>
</evidence>
<evidence type="ECO:0000256" key="6">
    <source>
        <dbReference type="ARBA" id="ARBA00035207"/>
    </source>
</evidence>
<evidence type="ECO:0000256" key="9">
    <source>
        <dbReference type="RuleBase" id="RU004006"/>
    </source>
</evidence>
<comment type="function">
    <text evidence="7">The globular domain of the protein is located near the polypeptide exit tunnel on the outside of the subunit, while an extended beta-hairpin is found that lines the wall of the exit tunnel in the center of the 70S ribosome.</text>
</comment>
<dbReference type="GO" id="GO:0022625">
    <property type="term" value="C:cytosolic large ribosomal subunit"/>
    <property type="evidence" value="ECO:0007669"/>
    <property type="project" value="TreeGrafter"/>
</dbReference>
<dbReference type="PANTHER" id="PTHR13501:SF8">
    <property type="entry name" value="LARGE RIBOSOMAL SUBUNIT PROTEIN UL22M"/>
    <property type="match status" value="1"/>
</dbReference>
<proteinExistence type="inferred from homology"/>
<dbReference type="GO" id="GO:0006412">
    <property type="term" value="P:translation"/>
    <property type="evidence" value="ECO:0007669"/>
    <property type="project" value="UniProtKB-UniRule"/>
</dbReference>
<evidence type="ECO:0000256" key="8">
    <source>
        <dbReference type="RuleBase" id="RU004005"/>
    </source>
</evidence>
<evidence type="ECO:0000256" key="4">
    <source>
        <dbReference type="ARBA" id="ARBA00022980"/>
    </source>
</evidence>
<organism evidence="12 13">
    <name type="scientific">Candidatus Brennerbacteria bacterium RIFOXYD1_FULL_41_16</name>
    <dbReference type="NCBI Taxonomy" id="1797529"/>
    <lineage>
        <taxon>Bacteria</taxon>
        <taxon>Candidatus Brenneribacteriota</taxon>
    </lineage>
</organism>
<feature type="compositionally biased region" description="Polar residues" evidence="11">
    <location>
        <begin position="127"/>
        <end position="140"/>
    </location>
</feature>
<evidence type="ECO:0000313" key="12">
    <source>
        <dbReference type="EMBL" id="OGY40199.1"/>
    </source>
</evidence>
<dbReference type="NCBIfam" id="TIGR01044">
    <property type="entry name" value="rplV_bact"/>
    <property type="match status" value="1"/>
</dbReference>
<dbReference type="InterPro" id="IPR005727">
    <property type="entry name" value="Ribosomal_uL22_bac/chlpt-type"/>
</dbReference>
<comment type="function">
    <text evidence="7 10">This protein binds specifically to 23S rRNA; its binding is stimulated by other ribosomal proteins, e.g., L4, L17, and L20. It is important during the early stages of 50S assembly. It makes multiple contacts with different domains of the 23S rRNA in the assembled 50S subunit and ribosome.</text>
</comment>
<dbReference type="CDD" id="cd00336">
    <property type="entry name" value="Ribosomal_L22"/>
    <property type="match status" value="1"/>
</dbReference>
<evidence type="ECO:0000256" key="11">
    <source>
        <dbReference type="SAM" id="MobiDB-lite"/>
    </source>
</evidence>
<comment type="similarity">
    <text evidence="1 7 8">Belongs to the universal ribosomal protein uL22 family.</text>
</comment>
<dbReference type="SUPFAM" id="SSF54843">
    <property type="entry name" value="Ribosomal protein L22"/>
    <property type="match status" value="1"/>
</dbReference>
<evidence type="ECO:0000256" key="1">
    <source>
        <dbReference type="ARBA" id="ARBA00009451"/>
    </source>
</evidence>
<keyword evidence="3 7" id="KW-0694">RNA-binding</keyword>
<dbReference type="Pfam" id="PF00237">
    <property type="entry name" value="Ribosomal_L22"/>
    <property type="match status" value="1"/>
</dbReference>
<dbReference type="InterPro" id="IPR047867">
    <property type="entry name" value="Ribosomal_uL22_bac/org-type"/>
</dbReference>
<evidence type="ECO:0000256" key="5">
    <source>
        <dbReference type="ARBA" id="ARBA00023274"/>
    </source>
</evidence>
<dbReference type="InterPro" id="IPR036394">
    <property type="entry name" value="Ribosomal_uL22_sf"/>
</dbReference>
<dbReference type="PANTHER" id="PTHR13501">
    <property type="entry name" value="CHLOROPLAST 50S RIBOSOMAL PROTEIN L22-RELATED"/>
    <property type="match status" value="1"/>
</dbReference>
<protein>
    <recommendedName>
        <fullName evidence="6 7">Large ribosomal subunit protein uL22</fullName>
    </recommendedName>
</protein>
<feature type="compositionally biased region" description="Basic residues" evidence="11">
    <location>
        <begin position="158"/>
        <end position="172"/>
    </location>
</feature>
<evidence type="ECO:0000256" key="7">
    <source>
        <dbReference type="HAMAP-Rule" id="MF_01331"/>
    </source>
</evidence>
<dbReference type="HAMAP" id="MF_01331_B">
    <property type="entry name" value="Ribosomal_uL22_B"/>
    <property type="match status" value="1"/>
</dbReference>
<gene>
    <name evidence="7" type="primary">rplV</name>
    <name evidence="12" type="ORF">A2570_02840</name>
</gene>
<evidence type="ECO:0000313" key="13">
    <source>
        <dbReference type="Proteomes" id="UP000178570"/>
    </source>
</evidence>
<dbReference type="InterPro" id="IPR001063">
    <property type="entry name" value="Ribosomal_uL22"/>
</dbReference>
<dbReference type="GO" id="GO:0003735">
    <property type="term" value="F:structural constituent of ribosome"/>
    <property type="evidence" value="ECO:0007669"/>
    <property type="project" value="InterPro"/>
</dbReference>
<evidence type="ECO:0000256" key="2">
    <source>
        <dbReference type="ARBA" id="ARBA00022730"/>
    </source>
</evidence>
<reference evidence="12 13" key="1">
    <citation type="journal article" date="2016" name="Nat. Commun.">
        <title>Thousands of microbial genomes shed light on interconnected biogeochemical processes in an aquifer system.</title>
        <authorList>
            <person name="Anantharaman K."/>
            <person name="Brown C.T."/>
            <person name="Hug L.A."/>
            <person name="Sharon I."/>
            <person name="Castelle C.J."/>
            <person name="Probst A.J."/>
            <person name="Thomas B.C."/>
            <person name="Singh A."/>
            <person name="Wilkins M.J."/>
            <person name="Karaoz U."/>
            <person name="Brodie E.L."/>
            <person name="Williams K.H."/>
            <person name="Hubbard S.S."/>
            <person name="Banfield J.F."/>
        </authorList>
    </citation>
    <scope>NUCLEOTIDE SEQUENCE [LARGE SCALE GENOMIC DNA]</scope>
</reference>
<dbReference type="GO" id="GO:0019843">
    <property type="term" value="F:rRNA binding"/>
    <property type="evidence" value="ECO:0007669"/>
    <property type="project" value="UniProtKB-UniRule"/>
</dbReference>